<accession>A0ABX1XT92</accession>
<feature type="transmembrane region" description="Helical" evidence="4">
    <location>
        <begin position="328"/>
        <end position="348"/>
    </location>
</feature>
<keyword evidence="6" id="KW-1185">Reference proteome</keyword>
<dbReference type="InterPro" id="IPR004995">
    <property type="entry name" value="Spore_Ger"/>
</dbReference>
<protein>
    <submittedName>
        <fullName evidence="5">Spore germination protein</fullName>
    </submittedName>
</protein>
<evidence type="ECO:0000256" key="1">
    <source>
        <dbReference type="ARBA" id="ARBA00005278"/>
    </source>
</evidence>
<evidence type="ECO:0000313" key="6">
    <source>
        <dbReference type="Proteomes" id="UP000616779"/>
    </source>
</evidence>
<evidence type="ECO:0000256" key="3">
    <source>
        <dbReference type="SAM" id="MobiDB-lite"/>
    </source>
</evidence>
<keyword evidence="4" id="KW-1133">Transmembrane helix</keyword>
<dbReference type="EMBL" id="WHOA01000055">
    <property type="protein sequence ID" value="NOU71271.1"/>
    <property type="molecule type" value="Genomic_DNA"/>
</dbReference>
<dbReference type="PIRSF" id="PIRSF005690">
    <property type="entry name" value="GerBA"/>
    <property type="match status" value="1"/>
</dbReference>
<organism evidence="5 6">
    <name type="scientific">Paenibacillus phytorum</name>
    <dbReference type="NCBI Taxonomy" id="2654977"/>
    <lineage>
        <taxon>Bacteria</taxon>
        <taxon>Bacillati</taxon>
        <taxon>Bacillota</taxon>
        <taxon>Bacilli</taxon>
        <taxon>Bacillales</taxon>
        <taxon>Paenibacillaceae</taxon>
        <taxon>Paenibacillus</taxon>
    </lineage>
</organism>
<keyword evidence="4" id="KW-0812">Transmembrane</keyword>
<feature type="transmembrane region" description="Helical" evidence="4">
    <location>
        <begin position="384"/>
        <end position="409"/>
    </location>
</feature>
<name>A0ABX1XT92_9BACL</name>
<dbReference type="Proteomes" id="UP000616779">
    <property type="component" value="Unassembled WGS sequence"/>
</dbReference>
<evidence type="ECO:0000313" key="5">
    <source>
        <dbReference type="EMBL" id="NOU71271.1"/>
    </source>
</evidence>
<feature type="region of interest" description="Disordered" evidence="3">
    <location>
        <begin position="446"/>
        <end position="472"/>
    </location>
</feature>
<evidence type="ECO:0000256" key="2">
    <source>
        <dbReference type="ARBA" id="ARBA00023136"/>
    </source>
</evidence>
<comment type="similarity">
    <text evidence="1">Belongs to the GerABKA family.</text>
</comment>
<dbReference type="InterPro" id="IPR050768">
    <property type="entry name" value="UPF0353/GerABKA_families"/>
</dbReference>
<feature type="transmembrane region" description="Helical" evidence="4">
    <location>
        <begin position="264"/>
        <end position="283"/>
    </location>
</feature>
<reference evidence="5 6" key="1">
    <citation type="submission" date="2019-10" db="EMBL/GenBank/DDBJ databases">
        <title>Description of Paenibacillus terrestris sp. nov.</title>
        <authorList>
            <person name="Carlier A."/>
            <person name="Qi S."/>
        </authorList>
    </citation>
    <scope>NUCLEOTIDE SEQUENCE [LARGE SCALE GENOMIC DNA]</scope>
    <source>
        <strain evidence="5 6">LMG 31458</strain>
    </source>
</reference>
<dbReference type="PANTHER" id="PTHR22550:SF5">
    <property type="entry name" value="LEUCINE ZIPPER PROTEIN 4"/>
    <property type="match status" value="1"/>
</dbReference>
<keyword evidence="2 4" id="KW-0472">Membrane</keyword>
<proteinExistence type="inferred from homology"/>
<sequence length="472" mass="53370">MEEFFLQSQDLKTHLFMFQQKECIVFYFETLVDQDKLEQRFFVPLSECSNDNIAGFFTFGHFPDSTNLDQITRKMLNGFSVVYIDGDQHAFLIDTAANIARSTDEPQNEKVIRGSHQGFAENLNINLNLLRNRIEDPNLYIQYITLGKKTNTKIAIAYMKGIANEEVVNEALRRLESISTDMIFSSGYLEEFIEDSSSSPFPQMLNTERPDRVEANLMEGRIALFTEGTPTVLIIPVTFFSFYQSPDDYNSRSYVGTFIRVIRLFSFMIAITLPAIYIAVVGYHFEVLPYQLVITVKGSIDKIPYPPLIEALIMELTIELIREAGIRLPSAIGPTISIVGGLVIGDAIVKAGLVSNPMIVVVAMTAIACYVVPSNEMSSAIRLLRFPMMIAAAMLGFVGIVFGLMALLIHLCKLESFGSAYFAPIAPFRWKDLKDAVVRVPIWRMDSRPKDPHPEKMKQQSASREWEKNDKR</sequence>
<feature type="transmembrane region" description="Helical" evidence="4">
    <location>
        <begin position="222"/>
        <end position="243"/>
    </location>
</feature>
<comment type="caution">
    <text evidence="5">The sequence shown here is derived from an EMBL/GenBank/DDBJ whole genome shotgun (WGS) entry which is preliminary data.</text>
</comment>
<gene>
    <name evidence="5" type="ORF">GC098_07515</name>
</gene>
<dbReference type="PANTHER" id="PTHR22550">
    <property type="entry name" value="SPORE GERMINATION PROTEIN"/>
    <property type="match status" value="1"/>
</dbReference>
<dbReference type="Pfam" id="PF03323">
    <property type="entry name" value="GerA"/>
    <property type="match status" value="1"/>
</dbReference>
<feature type="transmembrane region" description="Helical" evidence="4">
    <location>
        <begin position="354"/>
        <end position="372"/>
    </location>
</feature>
<evidence type="ECO:0000256" key="4">
    <source>
        <dbReference type="SAM" id="Phobius"/>
    </source>
</evidence>